<gene>
    <name evidence="10" type="ordered locus">Marme_2022</name>
</gene>
<keyword evidence="1 6" id="KW-0597">Phosphoprotein</keyword>
<dbReference type="EMBL" id="CP002583">
    <property type="protein sequence ID" value="ADZ91270.1"/>
    <property type="molecule type" value="Genomic_DNA"/>
</dbReference>
<dbReference type="Gene3D" id="6.10.250.690">
    <property type="match status" value="1"/>
</dbReference>
<keyword evidence="5" id="KW-0804">Transcription</keyword>
<dbReference type="Proteomes" id="UP000001062">
    <property type="component" value="Chromosome"/>
</dbReference>
<dbReference type="KEGG" id="mme:Marme_2022"/>
<accession>F2K3C8</accession>
<dbReference type="SMART" id="SM00862">
    <property type="entry name" value="Trans_reg_C"/>
    <property type="match status" value="1"/>
</dbReference>
<dbReference type="OrthoDB" id="9802426at2"/>
<dbReference type="InterPro" id="IPR039420">
    <property type="entry name" value="WalR-like"/>
</dbReference>
<dbReference type="PATRIC" id="fig|717774.3.peg.2083"/>
<dbReference type="InterPro" id="IPR001789">
    <property type="entry name" value="Sig_transdc_resp-reg_receiver"/>
</dbReference>
<feature type="DNA-binding region" description="OmpR/PhoB-type" evidence="7">
    <location>
        <begin position="124"/>
        <end position="218"/>
    </location>
</feature>
<organism evidence="10 11">
    <name type="scientific">Marinomonas mediterranea (strain ATCC 700492 / JCM 21426 / NBRC 103028 / MMB-1)</name>
    <dbReference type="NCBI Taxonomy" id="717774"/>
    <lineage>
        <taxon>Bacteria</taxon>
        <taxon>Pseudomonadati</taxon>
        <taxon>Pseudomonadota</taxon>
        <taxon>Gammaproteobacteria</taxon>
        <taxon>Oceanospirillales</taxon>
        <taxon>Oceanospirillaceae</taxon>
        <taxon>Marinomonas</taxon>
    </lineage>
</organism>
<dbReference type="Pfam" id="PF00486">
    <property type="entry name" value="Trans_reg_C"/>
    <property type="match status" value="1"/>
</dbReference>
<dbReference type="AlphaFoldDB" id="F2K3C8"/>
<dbReference type="GO" id="GO:0000976">
    <property type="term" value="F:transcription cis-regulatory region binding"/>
    <property type="evidence" value="ECO:0007669"/>
    <property type="project" value="TreeGrafter"/>
</dbReference>
<dbReference type="SUPFAM" id="SSF52172">
    <property type="entry name" value="CheY-like"/>
    <property type="match status" value="1"/>
</dbReference>
<evidence type="ECO:0000256" key="2">
    <source>
        <dbReference type="ARBA" id="ARBA00023012"/>
    </source>
</evidence>
<dbReference type="Gene3D" id="3.40.50.2300">
    <property type="match status" value="1"/>
</dbReference>
<keyword evidence="3" id="KW-0805">Transcription regulation</keyword>
<dbReference type="HOGENOM" id="CLU_000445_30_1_6"/>
<feature type="domain" description="OmpR/PhoB-type" evidence="9">
    <location>
        <begin position="124"/>
        <end position="218"/>
    </location>
</feature>
<sequence>MRILVVEDDESLGSGLCTALGQDGYTVDWLKDGLHASQALQSEHFDLVILDVGLPRMDGFSVLKNMRLLKSEIPVLVLTARDAIEDRITGLDAGADDYLVKPFEVDELKARVRALIRRASGRASAHIEYKNIRIEPNAQQVFMEDKEVTLTRREYSLLVELVSHPGHVFTRDVLQQLLYGWGDDVESNTLEVHIHHIRKKLFSGLVRTVRGVGYIVDAE</sequence>
<evidence type="ECO:0000256" key="4">
    <source>
        <dbReference type="ARBA" id="ARBA00023125"/>
    </source>
</evidence>
<evidence type="ECO:0000313" key="10">
    <source>
        <dbReference type="EMBL" id="ADZ91270.1"/>
    </source>
</evidence>
<dbReference type="STRING" id="717774.Marme_2022"/>
<evidence type="ECO:0000256" key="5">
    <source>
        <dbReference type="ARBA" id="ARBA00023163"/>
    </source>
</evidence>
<feature type="domain" description="Response regulatory" evidence="8">
    <location>
        <begin position="2"/>
        <end position="116"/>
    </location>
</feature>
<dbReference type="Pfam" id="PF00072">
    <property type="entry name" value="Response_reg"/>
    <property type="match status" value="1"/>
</dbReference>
<evidence type="ECO:0000256" key="7">
    <source>
        <dbReference type="PROSITE-ProRule" id="PRU01091"/>
    </source>
</evidence>
<dbReference type="SMART" id="SM00448">
    <property type="entry name" value="REC"/>
    <property type="match status" value="1"/>
</dbReference>
<dbReference type="PANTHER" id="PTHR48111:SF67">
    <property type="entry name" value="TRANSCRIPTIONAL REGULATORY PROTEIN TCTD"/>
    <property type="match status" value="1"/>
</dbReference>
<dbReference type="PANTHER" id="PTHR48111">
    <property type="entry name" value="REGULATOR OF RPOS"/>
    <property type="match status" value="1"/>
</dbReference>
<evidence type="ECO:0000256" key="1">
    <source>
        <dbReference type="ARBA" id="ARBA00022553"/>
    </source>
</evidence>
<protein>
    <submittedName>
        <fullName evidence="10">Two component transcriptional regulator, winged helix family</fullName>
    </submittedName>
</protein>
<dbReference type="InterPro" id="IPR036388">
    <property type="entry name" value="WH-like_DNA-bd_sf"/>
</dbReference>
<dbReference type="GO" id="GO:0032993">
    <property type="term" value="C:protein-DNA complex"/>
    <property type="evidence" value="ECO:0007669"/>
    <property type="project" value="TreeGrafter"/>
</dbReference>
<name>F2K3C8_MARM1</name>
<keyword evidence="4 7" id="KW-0238">DNA-binding</keyword>
<dbReference type="CDD" id="cd17624">
    <property type="entry name" value="REC_OmpR_PmrA-like"/>
    <property type="match status" value="1"/>
</dbReference>
<evidence type="ECO:0000259" key="8">
    <source>
        <dbReference type="PROSITE" id="PS50110"/>
    </source>
</evidence>
<reference evidence="10 11" key="1">
    <citation type="journal article" date="2012" name="Stand. Genomic Sci.">
        <title>Complete genome sequence of the melanogenic marine bacterium Marinomonas mediterranea type strain (MMB-1(T)).</title>
        <authorList>
            <person name="Lucas-Elio P."/>
            <person name="Goodwin L."/>
            <person name="Woyke T."/>
            <person name="Pitluck S."/>
            <person name="Nolan M."/>
            <person name="Kyrpides N.C."/>
            <person name="Detter J.C."/>
            <person name="Copeland A."/>
            <person name="Teshima H."/>
            <person name="Bruce D."/>
            <person name="Detter C."/>
            <person name="Tapia R."/>
            <person name="Han S."/>
            <person name="Land M.L."/>
            <person name="Ivanova N."/>
            <person name="Mikhailova N."/>
            <person name="Johnston A.W."/>
            <person name="Sanchez-Amat A."/>
        </authorList>
    </citation>
    <scope>NUCLEOTIDE SEQUENCE [LARGE SCALE GENOMIC DNA]</scope>
    <source>
        <strain evidence="11">ATCC 700492 / JCM 21426 / NBRC 103028 / MMB-1</strain>
    </source>
</reference>
<dbReference type="eggNOG" id="COG0745">
    <property type="taxonomic scope" value="Bacteria"/>
</dbReference>
<dbReference type="InterPro" id="IPR011006">
    <property type="entry name" value="CheY-like_superfamily"/>
</dbReference>
<proteinExistence type="predicted"/>
<keyword evidence="2" id="KW-0902">Two-component regulatory system</keyword>
<evidence type="ECO:0000259" key="9">
    <source>
        <dbReference type="PROSITE" id="PS51755"/>
    </source>
</evidence>
<dbReference type="RefSeq" id="WP_013661175.1">
    <property type="nucleotide sequence ID" value="NC_015276.1"/>
</dbReference>
<dbReference type="CDD" id="cd00383">
    <property type="entry name" value="trans_reg_C"/>
    <property type="match status" value="1"/>
</dbReference>
<evidence type="ECO:0000313" key="11">
    <source>
        <dbReference type="Proteomes" id="UP000001062"/>
    </source>
</evidence>
<dbReference type="GO" id="GO:0000156">
    <property type="term" value="F:phosphorelay response regulator activity"/>
    <property type="evidence" value="ECO:0007669"/>
    <property type="project" value="TreeGrafter"/>
</dbReference>
<dbReference type="FunFam" id="3.40.50.2300:FF:000002">
    <property type="entry name" value="DNA-binding response regulator PhoP"/>
    <property type="match status" value="1"/>
</dbReference>
<dbReference type="PROSITE" id="PS51755">
    <property type="entry name" value="OMPR_PHOB"/>
    <property type="match status" value="1"/>
</dbReference>
<dbReference type="GO" id="GO:0005829">
    <property type="term" value="C:cytosol"/>
    <property type="evidence" value="ECO:0007669"/>
    <property type="project" value="TreeGrafter"/>
</dbReference>
<evidence type="ECO:0000256" key="6">
    <source>
        <dbReference type="PROSITE-ProRule" id="PRU00169"/>
    </source>
</evidence>
<dbReference type="GO" id="GO:0006355">
    <property type="term" value="P:regulation of DNA-templated transcription"/>
    <property type="evidence" value="ECO:0007669"/>
    <property type="project" value="InterPro"/>
</dbReference>
<feature type="modified residue" description="4-aspartylphosphate" evidence="6">
    <location>
        <position position="51"/>
    </location>
</feature>
<dbReference type="InterPro" id="IPR001867">
    <property type="entry name" value="OmpR/PhoB-type_DNA-bd"/>
</dbReference>
<dbReference type="PROSITE" id="PS50110">
    <property type="entry name" value="RESPONSE_REGULATORY"/>
    <property type="match status" value="1"/>
</dbReference>
<evidence type="ECO:0000256" key="3">
    <source>
        <dbReference type="ARBA" id="ARBA00023015"/>
    </source>
</evidence>
<keyword evidence="11" id="KW-1185">Reference proteome</keyword>
<dbReference type="Gene3D" id="1.10.10.10">
    <property type="entry name" value="Winged helix-like DNA-binding domain superfamily/Winged helix DNA-binding domain"/>
    <property type="match status" value="1"/>
</dbReference>